<keyword evidence="4 7" id="KW-0812">Transmembrane</keyword>
<evidence type="ECO:0000256" key="4">
    <source>
        <dbReference type="ARBA" id="ARBA00022692"/>
    </source>
</evidence>
<feature type="transmembrane region" description="Helical" evidence="7">
    <location>
        <begin position="136"/>
        <end position="154"/>
    </location>
</feature>
<dbReference type="InterPro" id="IPR001991">
    <property type="entry name" value="Na-dicarboxylate_symporter"/>
</dbReference>
<dbReference type="Gene3D" id="1.10.3860.10">
    <property type="entry name" value="Sodium:dicarboxylate symporter"/>
    <property type="match status" value="1"/>
</dbReference>
<dbReference type="Pfam" id="PF00375">
    <property type="entry name" value="SDF"/>
    <property type="match status" value="1"/>
</dbReference>
<evidence type="ECO:0000256" key="7">
    <source>
        <dbReference type="SAM" id="Phobius"/>
    </source>
</evidence>
<keyword evidence="5 7" id="KW-1133">Transmembrane helix</keyword>
<evidence type="ECO:0000313" key="8">
    <source>
        <dbReference type="EMBL" id="EIC01021.1"/>
    </source>
</evidence>
<comment type="caution">
    <text evidence="8">The sequence shown here is derived from an EMBL/GenBank/DDBJ whole genome shotgun (WGS) entry which is preliminary data.</text>
</comment>
<evidence type="ECO:0000256" key="3">
    <source>
        <dbReference type="ARBA" id="ARBA00022475"/>
    </source>
</evidence>
<feature type="transmembrane region" description="Helical" evidence="7">
    <location>
        <begin position="369"/>
        <end position="388"/>
    </location>
</feature>
<dbReference type="PANTHER" id="PTHR42865:SF7">
    <property type="entry name" value="PROTON_GLUTAMATE-ASPARTATE SYMPORTER"/>
    <property type="match status" value="1"/>
</dbReference>
<dbReference type="PATRIC" id="fig|907348.3.peg.2261"/>
<proteinExistence type="predicted"/>
<evidence type="ECO:0000256" key="2">
    <source>
        <dbReference type="ARBA" id="ARBA00022448"/>
    </source>
</evidence>
<dbReference type="PANTHER" id="PTHR42865">
    <property type="entry name" value="PROTON/GLUTAMATE-ASPARTATE SYMPORTER"/>
    <property type="match status" value="1"/>
</dbReference>
<dbReference type="InterPro" id="IPR036458">
    <property type="entry name" value="Na:dicarbo_symporter_sf"/>
</dbReference>
<dbReference type="RefSeq" id="WP_002705740.1">
    <property type="nucleotide sequence ID" value="NZ_AGRW01000052.1"/>
</dbReference>
<evidence type="ECO:0000313" key="9">
    <source>
        <dbReference type="Proteomes" id="UP000003571"/>
    </source>
</evidence>
<keyword evidence="6 7" id="KW-0472">Membrane</keyword>
<keyword evidence="2" id="KW-0813">Transport</keyword>
<keyword evidence="9" id="KW-1185">Reference proteome</keyword>
<feature type="transmembrane region" description="Helical" evidence="7">
    <location>
        <begin position="289"/>
        <end position="311"/>
    </location>
</feature>
<dbReference type="EMBL" id="AGRW01000052">
    <property type="protein sequence ID" value="EIC01021.1"/>
    <property type="molecule type" value="Genomic_DNA"/>
</dbReference>
<feature type="transmembrane region" description="Helical" evidence="7">
    <location>
        <begin position="210"/>
        <end position="232"/>
    </location>
</feature>
<dbReference type="GO" id="GO:0005886">
    <property type="term" value="C:plasma membrane"/>
    <property type="evidence" value="ECO:0007669"/>
    <property type="project" value="UniProtKB-SubCell"/>
</dbReference>
<gene>
    <name evidence="8" type="ORF">TresaDRAFT_0846</name>
</gene>
<dbReference type="Proteomes" id="UP000003571">
    <property type="component" value="Unassembled WGS sequence"/>
</dbReference>
<evidence type="ECO:0000256" key="6">
    <source>
        <dbReference type="ARBA" id="ARBA00023136"/>
    </source>
</evidence>
<dbReference type="eggNOG" id="COG1301">
    <property type="taxonomic scope" value="Bacteria"/>
</dbReference>
<dbReference type="OrthoDB" id="368112at2"/>
<dbReference type="GO" id="GO:0015293">
    <property type="term" value="F:symporter activity"/>
    <property type="evidence" value="ECO:0007669"/>
    <property type="project" value="UniProtKB-KW"/>
</dbReference>
<keyword evidence="3" id="KW-1003">Cell membrane</keyword>
<dbReference type="STRING" id="907348.TresaDRAFT_0846"/>
<dbReference type="AlphaFoldDB" id="H7EMV7"/>
<feature type="transmembrane region" description="Helical" evidence="7">
    <location>
        <begin position="244"/>
        <end position="269"/>
    </location>
</feature>
<feature type="transmembrane region" description="Helical" evidence="7">
    <location>
        <begin position="175"/>
        <end position="198"/>
    </location>
</feature>
<evidence type="ECO:0000256" key="5">
    <source>
        <dbReference type="ARBA" id="ARBA00022989"/>
    </source>
</evidence>
<dbReference type="SUPFAM" id="SSF118215">
    <property type="entry name" value="Proton glutamate symport protein"/>
    <property type="match status" value="1"/>
</dbReference>
<reference evidence="8 9" key="1">
    <citation type="submission" date="2011-09" db="EMBL/GenBank/DDBJ databases">
        <title>The draft genome of Treponema saccharophilum DSM 2985.</title>
        <authorList>
            <consortium name="US DOE Joint Genome Institute (JGI-PGF)"/>
            <person name="Lucas S."/>
            <person name="Copeland A."/>
            <person name="Lapidus A."/>
            <person name="Glavina del Rio T."/>
            <person name="Dalin E."/>
            <person name="Tice H."/>
            <person name="Bruce D."/>
            <person name="Goodwin L."/>
            <person name="Pitluck S."/>
            <person name="Peters L."/>
            <person name="Kyrpides N."/>
            <person name="Mavromatis K."/>
            <person name="Ivanova N."/>
            <person name="Markowitz V."/>
            <person name="Cheng J.-F."/>
            <person name="Hugenholtz P."/>
            <person name="Woyke T."/>
            <person name="Wu D."/>
            <person name="Gronow S."/>
            <person name="Wellnitz S."/>
            <person name="Brambilla E."/>
            <person name="Klenk H.-P."/>
            <person name="Eisen J.A."/>
        </authorList>
    </citation>
    <scope>NUCLEOTIDE SEQUENCE [LARGE SCALE GENOMIC DNA]</scope>
    <source>
        <strain evidence="8 9">DSM 2985</strain>
    </source>
</reference>
<organism evidence="8 9">
    <name type="scientific">Treponema saccharophilum DSM 2985</name>
    <dbReference type="NCBI Taxonomy" id="907348"/>
    <lineage>
        <taxon>Bacteria</taxon>
        <taxon>Pseudomonadati</taxon>
        <taxon>Spirochaetota</taxon>
        <taxon>Spirochaetia</taxon>
        <taxon>Spirochaetales</taxon>
        <taxon>Treponemataceae</taxon>
        <taxon>Treponema</taxon>
    </lineage>
</organism>
<comment type="subcellular location">
    <subcellularLocation>
        <location evidence="1">Cell membrane</location>
        <topology evidence="1">Multi-pass membrane protein</topology>
    </subcellularLocation>
</comment>
<accession>H7EMV7</accession>
<feature type="transmembrane region" description="Helical" evidence="7">
    <location>
        <begin position="74"/>
        <end position="97"/>
    </location>
</feature>
<protein>
    <submittedName>
        <fullName evidence="8">Transporter, putative</fullName>
    </submittedName>
</protein>
<evidence type="ECO:0000256" key="1">
    <source>
        <dbReference type="ARBA" id="ARBA00004651"/>
    </source>
</evidence>
<feature type="transmembrane region" description="Helical" evidence="7">
    <location>
        <begin position="323"/>
        <end position="349"/>
    </location>
</feature>
<name>H7EMV7_9SPIR</name>
<sequence>MKVWIKYLIGIALGIAAYFILPTKVSSVGVVISGISEFAVRFGRYSLMPLLFFSASYAFFRLRDSRTLLKTSSWTILLVFAFTLILLVMGIMSALIVKIPRIPITGERMTELPSVSIRSLLMQIFPYSGFDALKDGVYLLPAFVFAGFAGAGCASDKDSSKPVISLFESASRLCYGISSFFVEWFSVGMIAVSCNWILSARPYFESRTFVPLVILLTVDFVIFAVVVCPLVIRLVCKDPRPFRVLYASICPLLASFFSGDSNISLQIAMRHGRESLGIRDETNSFTFPFFSIFSRGGTSLVISICFVTILGSYSGLDIKVEDVVWLFMSAFGLSFMLCSLPSGGTFVALTILCTMYGRGFDAGYLLFRPVAPVLCSFAALFDVTSALYGSYITAVKTRTIDHNEIRHYI</sequence>
<feature type="transmembrane region" description="Helical" evidence="7">
    <location>
        <begin position="43"/>
        <end position="62"/>
    </location>
</feature>